<proteinExistence type="predicted"/>
<evidence type="ECO:0000313" key="1">
    <source>
        <dbReference type="EMBL" id="CAE7730176.1"/>
    </source>
</evidence>
<sequence length="137" mass="14709">MGAGAGVMGKMGPEMVEKMKDISDEDIKKAAATMPKEMIAVFKRVVEAAEAAETGAKPKKLNPLKKLGNSDKADKMDMCLCFWDEAKAKGLLQPAVDKGDISGMPEQLNGAMLAFSDVAWKAPEDGKKWSDPAVHEI</sequence>
<organism evidence="1 2">
    <name type="scientific">Symbiodinium pilosum</name>
    <name type="common">Dinoflagellate</name>
    <dbReference type="NCBI Taxonomy" id="2952"/>
    <lineage>
        <taxon>Eukaryota</taxon>
        <taxon>Sar</taxon>
        <taxon>Alveolata</taxon>
        <taxon>Dinophyceae</taxon>
        <taxon>Suessiales</taxon>
        <taxon>Symbiodiniaceae</taxon>
        <taxon>Symbiodinium</taxon>
    </lineage>
</organism>
<accession>A0A812XFC9</accession>
<name>A0A812XFC9_SYMPI</name>
<dbReference type="Proteomes" id="UP000649617">
    <property type="component" value="Unassembled WGS sequence"/>
</dbReference>
<evidence type="ECO:0000313" key="2">
    <source>
        <dbReference type="Proteomes" id="UP000649617"/>
    </source>
</evidence>
<reference evidence="1" key="1">
    <citation type="submission" date="2021-02" db="EMBL/GenBank/DDBJ databases">
        <authorList>
            <person name="Dougan E. K."/>
            <person name="Rhodes N."/>
            <person name="Thang M."/>
            <person name="Chan C."/>
        </authorList>
    </citation>
    <scope>NUCLEOTIDE SEQUENCE</scope>
</reference>
<keyword evidence="2" id="KW-1185">Reference proteome</keyword>
<comment type="caution">
    <text evidence="1">The sequence shown here is derived from an EMBL/GenBank/DDBJ whole genome shotgun (WGS) entry which is preliminary data.</text>
</comment>
<protein>
    <submittedName>
        <fullName evidence="1">Uncharacterized protein</fullName>
    </submittedName>
</protein>
<dbReference type="AlphaFoldDB" id="A0A812XFC9"/>
<gene>
    <name evidence="1" type="ORF">SPIL2461_LOCUS20937</name>
</gene>
<dbReference type="EMBL" id="CAJNIZ010045798">
    <property type="protein sequence ID" value="CAE7730176.1"/>
    <property type="molecule type" value="Genomic_DNA"/>
</dbReference>
<dbReference type="OrthoDB" id="10460901at2759"/>